<dbReference type="NCBIfam" id="TIGR01909">
    <property type="entry name" value="C_GCAxxG_C_C"/>
    <property type="match status" value="1"/>
</dbReference>
<name>A0A9D0ZQ61_9FIRM</name>
<reference evidence="2" key="2">
    <citation type="journal article" date="2021" name="PeerJ">
        <title>Extensive microbial diversity within the chicken gut microbiome revealed by metagenomics and culture.</title>
        <authorList>
            <person name="Gilroy R."/>
            <person name="Ravi A."/>
            <person name="Getino M."/>
            <person name="Pursley I."/>
            <person name="Horton D.L."/>
            <person name="Alikhan N.F."/>
            <person name="Baker D."/>
            <person name="Gharbi K."/>
            <person name="Hall N."/>
            <person name="Watson M."/>
            <person name="Adriaenssens E.M."/>
            <person name="Foster-Nyarko E."/>
            <person name="Jarju S."/>
            <person name="Secka A."/>
            <person name="Antonio M."/>
            <person name="Oren A."/>
            <person name="Chaudhuri R.R."/>
            <person name="La Ragione R."/>
            <person name="Hildebrand F."/>
            <person name="Pallen M.J."/>
        </authorList>
    </citation>
    <scope>NUCLEOTIDE SEQUENCE</scope>
    <source>
        <strain evidence="2">ChiSjej6B24-2974</strain>
    </source>
</reference>
<organism evidence="2 3">
    <name type="scientific">Candidatus Pullichristensenella stercorigallinarum</name>
    <dbReference type="NCBI Taxonomy" id="2840909"/>
    <lineage>
        <taxon>Bacteria</taxon>
        <taxon>Bacillati</taxon>
        <taxon>Bacillota</taxon>
        <taxon>Clostridia</taxon>
        <taxon>Candidatus Pullichristensenella</taxon>
    </lineage>
</organism>
<evidence type="ECO:0000313" key="2">
    <source>
        <dbReference type="EMBL" id="HIQ83429.1"/>
    </source>
</evidence>
<protein>
    <submittedName>
        <fullName evidence="2">C_GCAxxG_C_C family protein</fullName>
    </submittedName>
</protein>
<evidence type="ECO:0000256" key="1">
    <source>
        <dbReference type="SAM" id="Phobius"/>
    </source>
</evidence>
<comment type="caution">
    <text evidence="2">The sequence shown here is derived from an EMBL/GenBank/DDBJ whole genome shotgun (WGS) entry which is preliminary data.</text>
</comment>
<dbReference type="EMBL" id="DVFZ01000099">
    <property type="protein sequence ID" value="HIQ83429.1"/>
    <property type="molecule type" value="Genomic_DNA"/>
</dbReference>
<dbReference type="Pfam" id="PF09719">
    <property type="entry name" value="C_GCAxxG_C_C"/>
    <property type="match status" value="1"/>
</dbReference>
<reference evidence="2" key="1">
    <citation type="submission" date="2020-10" db="EMBL/GenBank/DDBJ databases">
        <authorList>
            <person name="Gilroy R."/>
        </authorList>
    </citation>
    <scope>NUCLEOTIDE SEQUENCE</scope>
    <source>
        <strain evidence="2">ChiSjej6B24-2974</strain>
    </source>
</reference>
<sequence length="153" mass="16509">MEGKLSNLIESNFGKAAFYTPEENARYGGVNLNCCERILRGANIAYGLGMREEDLRVSAAFGGGMGIGITCGALVGALMVLSMKYSGPAEKTTALKEEITAPFLMRMREELGGLDCSFLKPRVPQQQPFDSTPIVLAVAKALDETVERLDAQK</sequence>
<dbReference type="AlphaFoldDB" id="A0A9D0ZQ61"/>
<dbReference type="InterPro" id="IPR010181">
    <property type="entry name" value="CGCAxxGCC_motif"/>
</dbReference>
<dbReference type="Proteomes" id="UP000824260">
    <property type="component" value="Unassembled WGS sequence"/>
</dbReference>
<keyword evidence="1" id="KW-0812">Transmembrane</keyword>
<accession>A0A9D0ZQ61</accession>
<feature type="transmembrane region" description="Helical" evidence="1">
    <location>
        <begin position="59"/>
        <end position="81"/>
    </location>
</feature>
<gene>
    <name evidence="2" type="ORF">IAA52_10060</name>
</gene>
<keyword evidence="1" id="KW-1133">Transmembrane helix</keyword>
<proteinExistence type="predicted"/>
<evidence type="ECO:0000313" key="3">
    <source>
        <dbReference type="Proteomes" id="UP000824260"/>
    </source>
</evidence>
<keyword evidence="1" id="KW-0472">Membrane</keyword>